<dbReference type="PANTHER" id="PTHR41394">
    <property type="entry name" value="MAGNESIUM TRANSPORTER MGTE"/>
    <property type="match status" value="1"/>
</dbReference>
<accession>A0A1S6HJE2</accession>
<dbReference type="InterPro" id="IPR036739">
    <property type="entry name" value="SLC41_membr_dom_sf"/>
</dbReference>
<dbReference type="PANTHER" id="PTHR41394:SF8">
    <property type="entry name" value="MAGNESIUM TRANSPORTER MGTE"/>
    <property type="match status" value="1"/>
</dbReference>
<evidence type="ECO:0000256" key="6">
    <source>
        <dbReference type="ARBA" id="ARBA00022989"/>
    </source>
</evidence>
<dbReference type="Gene3D" id="3.10.580.10">
    <property type="entry name" value="CBS-domain"/>
    <property type="match status" value="1"/>
</dbReference>
<keyword evidence="4 8" id="KW-0812">Transmembrane</keyword>
<name>A0A1S6HJE2_9GAMM</name>
<dbReference type="SUPFAM" id="SSF161093">
    <property type="entry name" value="MgtE membrane domain-like"/>
    <property type="match status" value="1"/>
</dbReference>
<comment type="subcellular location">
    <subcellularLocation>
        <location evidence="1">Membrane</location>
        <topology evidence="1">Multi-pass membrane protein</topology>
    </subcellularLocation>
</comment>
<dbReference type="InterPro" id="IPR006667">
    <property type="entry name" value="SLC41_membr_dom"/>
</dbReference>
<feature type="transmembrane region" description="Helical" evidence="8">
    <location>
        <begin position="327"/>
        <end position="348"/>
    </location>
</feature>
<feature type="transmembrane region" description="Helical" evidence="8">
    <location>
        <begin position="397"/>
        <end position="419"/>
    </location>
</feature>
<dbReference type="Pfam" id="PF01769">
    <property type="entry name" value="MgtE"/>
    <property type="match status" value="1"/>
</dbReference>
<reference evidence="10 11" key="1">
    <citation type="submission" date="2016-03" db="EMBL/GenBank/DDBJ databases">
        <title>Complete genome sequence of Shewanella psychrophila WP2, a deep sea bacterium isolated from west Pacific sediment.</title>
        <authorList>
            <person name="Xu G."/>
            <person name="Jian H."/>
        </authorList>
    </citation>
    <scope>NUCLEOTIDE SEQUENCE [LARGE SCALE GENOMIC DNA]</scope>
    <source>
        <strain evidence="10 11">WP2</strain>
    </source>
</reference>
<evidence type="ECO:0000313" key="10">
    <source>
        <dbReference type="EMBL" id="AQS35633.1"/>
    </source>
</evidence>
<dbReference type="AlphaFoldDB" id="A0A1S6HJE2"/>
<dbReference type="KEGG" id="spsw:Sps_00428"/>
<evidence type="ECO:0000256" key="3">
    <source>
        <dbReference type="ARBA" id="ARBA00022448"/>
    </source>
</evidence>
<proteinExistence type="inferred from homology"/>
<evidence type="ECO:0000256" key="8">
    <source>
        <dbReference type="SAM" id="Phobius"/>
    </source>
</evidence>
<dbReference type="GO" id="GO:0016020">
    <property type="term" value="C:membrane"/>
    <property type="evidence" value="ECO:0007669"/>
    <property type="project" value="UniProtKB-SubCell"/>
</dbReference>
<dbReference type="SUPFAM" id="SSF54631">
    <property type="entry name" value="CBS-domain pair"/>
    <property type="match status" value="1"/>
</dbReference>
<comment type="similarity">
    <text evidence="2">Belongs to the SLC41A transporter family.</text>
</comment>
<evidence type="ECO:0000259" key="9">
    <source>
        <dbReference type="Pfam" id="PF01769"/>
    </source>
</evidence>
<dbReference type="OrthoDB" id="9790355at2"/>
<evidence type="ECO:0000313" key="11">
    <source>
        <dbReference type="Proteomes" id="UP000189545"/>
    </source>
</evidence>
<protein>
    <submittedName>
        <fullName evidence="10">Mg/Co/Ni transporter MgtE with CBS domain</fullName>
    </submittedName>
</protein>
<organism evidence="10 11">
    <name type="scientific">Shewanella psychrophila</name>
    <dbReference type="NCBI Taxonomy" id="225848"/>
    <lineage>
        <taxon>Bacteria</taxon>
        <taxon>Pseudomonadati</taxon>
        <taxon>Pseudomonadota</taxon>
        <taxon>Gammaproteobacteria</taxon>
        <taxon>Alteromonadales</taxon>
        <taxon>Shewanellaceae</taxon>
        <taxon>Shewanella</taxon>
    </lineage>
</organism>
<evidence type="ECO:0000256" key="7">
    <source>
        <dbReference type="ARBA" id="ARBA00023136"/>
    </source>
</evidence>
<keyword evidence="6 8" id="KW-1133">Transmembrane helix</keyword>
<feature type="transmembrane region" description="Helical" evidence="8">
    <location>
        <begin position="285"/>
        <end position="306"/>
    </location>
</feature>
<keyword evidence="3" id="KW-0813">Transport</keyword>
<dbReference type="STRING" id="225848.Sps_00428"/>
<dbReference type="EMBL" id="CP014782">
    <property type="protein sequence ID" value="AQS35633.1"/>
    <property type="molecule type" value="Genomic_DNA"/>
</dbReference>
<dbReference type="InterPro" id="IPR046342">
    <property type="entry name" value="CBS_dom_sf"/>
</dbReference>
<keyword evidence="7 8" id="KW-0472">Membrane</keyword>
<dbReference type="GO" id="GO:0008324">
    <property type="term" value="F:monoatomic cation transmembrane transporter activity"/>
    <property type="evidence" value="ECO:0007669"/>
    <property type="project" value="InterPro"/>
</dbReference>
<keyword evidence="5" id="KW-0460">Magnesium</keyword>
<dbReference type="Gene3D" id="1.10.357.20">
    <property type="entry name" value="SLC41 divalent cation transporters, integral membrane domain"/>
    <property type="match status" value="1"/>
</dbReference>
<dbReference type="Proteomes" id="UP000189545">
    <property type="component" value="Chromosome"/>
</dbReference>
<sequence>MSNISAGIKNNLNINLTHNLNFWNNDTIQFESDDVSDQLISFMQEQAKGVIQGWLDNKSLMQCFYIHQLLPETERNTFFSHMPARFVSDMEKIEVENHPVISVISTTPQLSFTGDMCVGDAIAKIHETSEAFDNKVAFIVDEQGCYRAVLPIHQLLNHSETILLADIAETIGACHACTDREKAVAMLQHSDMDCLPVVDLWGRPVGALSAKEAMVVMQQEQTQDVEMLMGIQADDNDAPYMQTSVLAHVKKRIFWIVGLAGVGILSGMVIQSYEDAITALTILALYMPMVADTGGNAGSQASTVIVRSMALGELKLKNWCEVLWKELRISLFIGLGLACISFIKVYFLSHGVELPNGLTLSMLGSAIALALFFQVVTATVIGAALPLIAKVFGQDPAVVASPAITTIVDVTGLLIYFYVTSLILLN</sequence>
<evidence type="ECO:0000256" key="4">
    <source>
        <dbReference type="ARBA" id="ARBA00022692"/>
    </source>
</evidence>
<gene>
    <name evidence="10" type="ORF">Sps_00428</name>
</gene>
<feature type="transmembrane region" description="Helical" evidence="8">
    <location>
        <begin position="253"/>
        <end position="273"/>
    </location>
</feature>
<feature type="domain" description="SLC41A/MgtE integral membrane" evidence="9">
    <location>
        <begin position="287"/>
        <end position="419"/>
    </location>
</feature>
<feature type="transmembrane region" description="Helical" evidence="8">
    <location>
        <begin position="360"/>
        <end position="385"/>
    </location>
</feature>
<evidence type="ECO:0000256" key="5">
    <source>
        <dbReference type="ARBA" id="ARBA00022842"/>
    </source>
</evidence>
<evidence type="ECO:0000256" key="1">
    <source>
        <dbReference type="ARBA" id="ARBA00004141"/>
    </source>
</evidence>
<dbReference type="RefSeq" id="WP_077750963.1">
    <property type="nucleotide sequence ID" value="NZ_CP014782.1"/>
</dbReference>
<keyword evidence="11" id="KW-1185">Reference proteome</keyword>
<evidence type="ECO:0000256" key="2">
    <source>
        <dbReference type="ARBA" id="ARBA00009749"/>
    </source>
</evidence>